<evidence type="ECO:0000256" key="9">
    <source>
        <dbReference type="ARBA" id="ARBA00023204"/>
    </source>
</evidence>
<protein>
    <recommendedName>
        <fullName evidence="12">DNA 3'-5' helicase</fullName>
        <ecNumber evidence="12">5.6.2.4</ecNumber>
    </recommendedName>
    <alternativeName>
        <fullName evidence="13">DNA 3'-5' helicase II</fullName>
    </alternativeName>
</protein>
<comment type="catalytic activity">
    <reaction evidence="11">
        <text>Couples ATP hydrolysis with the unwinding of duplex DNA by translocating in the 3'-5' direction.</text>
        <dbReference type="EC" id="5.6.2.4"/>
    </reaction>
</comment>
<keyword evidence="5 15" id="KW-0347">Helicase</keyword>
<keyword evidence="3" id="KW-0227">DNA damage</keyword>
<organism evidence="19 20">
    <name type="scientific">Sphingobium fluviale</name>
    <dbReference type="NCBI Taxonomy" id="2506423"/>
    <lineage>
        <taxon>Bacteria</taxon>
        <taxon>Pseudomonadati</taxon>
        <taxon>Pseudomonadota</taxon>
        <taxon>Alphaproteobacteria</taxon>
        <taxon>Sphingomonadales</taxon>
        <taxon>Sphingomonadaceae</taxon>
        <taxon>Sphingobium</taxon>
    </lineage>
</organism>
<feature type="compositionally biased region" description="Basic and acidic residues" evidence="16">
    <location>
        <begin position="917"/>
        <end position="929"/>
    </location>
</feature>
<dbReference type="PROSITE" id="PS51198">
    <property type="entry name" value="UVRD_HELICASE_ATP_BIND"/>
    <property type="match status" value="1"/>
</dbReference>
<dbReference type="Gene3D" id="3.90.320.10">
    <property type="match status" value="1"/>
</dbReference>
<dbReference type="EMBL" id="SBKP01000001">
    <property type="protein sequence ID" value="RXR31089.1"/>
    <property type="molecule type" value="Genomic_DNA"/>
</dbReference>
<dbReference type="OrthoDB" id="9810135at2"/>
<keyword evidence="7 15" id="KW-0067">ATP-binding</keyword>
<dbReference type="Pfam" id="PF12705">
    <property type="entry name" value="PDDEXK_1"/>
    <property type="match status" value="1"/>
</dbReference>
<dbReference type="GO" id="GO:0043138">
    <property type="term" value="F:3'-5' DNA helicase activity"/>
    <property type="evidence" value="ECO:0007669"/>
    <property type="project" value="UniProtKB-EC"/>
</dbReference>
<evidence type="ECO:0000256" key="14">
    <source>
        <dbReference type="ARBA" id="ARBA00048988"/>
    </source>
</evidence>
<proteinExistence type="predicted"/>
<evidence type="ECO:0000256" key="3">
    <source>
        <dbReference type="ARBA" id="ARBA00022763"/>
    </source>
</evidence>
<comment type="caution">
    <text evidence="19">The sequence shown here is derived from an EMBL/GenBank/DDBJ whole genome shotgun (WGS) entry which is preliminary data.</text>
</comment>
<evidence type="ECO:0000256" key="12">
    <source>
        <dbReference type="ARBA" id="ARBA00034808"/>
    </source>
</evidence>
<dbReference type="NCBIfam" id="TIGR02784">
    <property type="entry name" value="addA_alphas"/>
    <property type="match status" value="1"/>
</dbReference>
<dbReference type="GO" id="GO:0033202">
    <property type="term" value="C:DNA helicase complex"/>
    <property type="evidence" value="ECO:0007669"/>
    <property type="project" value="TreeGrafter"/>
</dbReference>
<dbReference type="InterPro" id="IPR011604">
    <property type="entry name" value="PDDEXK-like_dom_sf"/>
</dbReference>
<evidence type="ECO:0000256" key="6">
    <source>
        <dbReference type="ARBA" id="ARBA00022839"/>
    </source>
</evidence>
<feature type="region of interest" description="Disordered" evidence="16">
    <location>
        <begin position="917"/>
        <end position="974"/>
    </location>
</feature>
<dbReference type="InterPro" id="IPR027417">
    <property type="entry name" value="P-loop_NTPase"/>
</dbReference>
<dbReference type="InterPro" id="IPR011335">
    <property type="entry name" value="Restrct_endonuc-II-like"/>
</dbReference>
<comment type="catalytic activity">
    <reaction evidence="14">
        <text>ATP + H2O = ADP + phosphate + H(+)</text>
        <dbReference type="Rhea" id="RHEA:13065"/>
        <dbReference type="ChEBI" id="CHEBI:15377"/>
        <dbReference type="ChEBI" id="CHEBI:15378"/>
        <dbReference type="ChEBI" id="CHEBI:30616"/>
        <dbReference type="ChEBI" id="CHEBI:43474"/>
        <dbReference type="ChEBI" id="CHEBI:456216"/>
        <dbReference type="EC" id="5.6.2.4"/>
    </reaction>
</comment>
<dbReference type="SUPFAM" id="SSF52980">
    <property type="entry name" value="Restriction endonuclease-like"/>
    <property type="match status" value="1"/>
</dbReference>
<name>A0A4Q1KPB7_9SPHN</name>
<sequence length="1143" mass="124343">MSRAANALMPLKGAQARASAPDAHVWLSASAGTGKTHVLTARVFRLLLGGVDPEHILCLTFTKAGASEMAERVHARLAAWVQMSDADLAADLHALGEDISPPVRERARRLFARVLEATGGGLSIQTIHSFCQQLLGSFPLEAGLVPGFRALEEREQQELARLALEEMVVDAEALGDQTLIDALHALALRLGEAGAESYLRRCARSHDAFTNVPEDIRGWLFAALDLPTGDIEEAIAAACADEAFDGAALRRLAKANADWGTKTGLGHADRIGAWLGASAPVRAATLDDLGKSFLTGKGEPRAVTAGQIKADKEYQYLASDICEWISELLALRTRAAYAEGAAQALYAGRAYARAYEAAKRRTGSVDFDDLIAHGAALLSAEGIADWIRYKLDARIDHILVDEAQDTNSRQWAIIGALVDEFFSGEGARGERFRTLFTVGDRKQAIFGFQGTSPRAFADARDHFRARAQAARHLFHDLSLDESFRSTPAVLEVVDACVEAIGPEALGLPEGAVHHESRNRYPGRVALLKPISAVPMEGDAAEDSEADGEEDWLSDQDRLLAERIARQIKDWLDDGMMLASKGRAVGPGDIMILLRKRGDLARLIVARLYEAGVPVAGVDRLRLQAPLGVQDLMAALRFAAQPEDDLGLACLLVSPLFGWSQDELWQRAVPRKGSLWRQVREGGLTPAEDIAALQDILNNADFITPYRLLEHILSGPMQGRRRLVKRLGAQALDSIEELLNAALRYEQQEQPSLQRFIDWFDREQGDIKRESEGGGDAVRILTVHGAKGLQAPVVILADACADPDAARRREALEIPLGDDIALPLLPPRKEERWGLIEDAAFIASETERQEHWRLLYVAMTRAEEQLYVTGALGPRAKGVVAEASWYAAVERGLLNLGAEWQADADWGAALEWHGAERLPSKAPARKDAREQLAPTPLPKWAHRPAPDEARPSRPLAPTAPGEDDMPYPPPSPAMRQAAERGQLLHSLFERLPDVVPEERRDAALRWLERQGGVADAQERAALADLALGIINDPQLDGLFSSDALAEAPIAAVVGEDVVHGVIDRLVIGPDVVRLIDFKTGRVPDNADAIPVPHLRQMAAYVAALAAVFPDRRIEAALLYTAGPKLISLTEARLAPHKPGFLVPQ</sequence>
<dbReference type="InterPro" id="IPR000212">
    <property type="entry name" value="DNA_helicase_UvrD/REP"/>
</dbReference>
<keyword evidence="20" id="KW-1185">Reference proteome</keyword>
<evidence type="ECO:0000256" key="7">
    <source>
        <dbReference type="ARBA" id="ARBA00022840"/>
    </source>
</evidence>
<dbReference type="InterPro" id="IPR014151">
    <property type="entry name" value="DNA_helicase_AddA"/>
</dbReference>
<keyword evidence="10" id="KW-0413">Isomerase</keyword>
<dbReference type="Gene3D" id="3.30.160.800">
    <property type="match status" value="1"/>
</dbReference>
<dbReference type="Proteomes" id="UP000290958">
    <property type="component" value="Unassembled WGS sequence"/>
</dbReference>
<feature type="domain" description="UvrD-like helicase C-terminal" evidence="18">
    <location>
        <begin position="517"/>
        <end position="787"/>
    </location>
</feature>
<dbReference type="GO" id="GO:0005829">
    <property type="term" value="C:cytosol"/>
    <property type="evidence" value="ECO:0007669"/>
    <property type="project" value="TreeGrafter"/>
</dbReference>
<feature type="domain" description="UvrD-like helicase ATP-binding" evidence="17">
    <location>
        <begin position="8"/>
        <end position="486"/>
    </location>
</feature>
<dbReference type="InterPro" id="IPR014017">
    <property type="entry name" value="DNA_helicase_UvrD-like_C"/>
</dbReference>
<accession>A0A4Q1KPB7</accession>
<keyword evidence="4 15" id="KW-0378">Hydrolase</keyword>
<keyword evidence="9" id="KW-0234">DNA repair</keyword>
<dbReference type="SUPFAM" id="SSF52540">
    <property type="entry name" value="P-loop containing nucleoside triphosphate hydrolases"/>
    <property type="match status" value="1"/>
</dbReference>
<dbReference type="GO" id="GO:0000725">
    <property type="term" value="P:recombinational repair"/>
    <property type="evidence" value="ECO:0007669"/>
    <property type="project" value="TreeGrafter"/>
</dbReference>
<evidence type="ECO:0000256" key="11">
    <source>
        <dbReference type="ARBA" id="ARBA00034617"/>
    </source>
</evidence>
<dbReference type="GO" id="GO:0004527">
    <property type="term" value="F:exonuclease activity"/>
    <property type="evidence" value="ECO:0007669"/>
    <property type="project" value="UniProtKB-KW"/>
</dbReference>
<evidence type="ECO:0000313" key="19">
    <source>
        <dbReference type="EMBL" id="RXR31089.1"/>
    </source>
</evidence>
<dbReference type="AlphaFoldDB" id="A0A4Q1KPB7"/>
<dbReference type="InterPro" id="IPR014016">
    <property type="entry name" value="UvrD-like_ATP-bd"/>
</dbReference>
<dbReference type="Gene3D" id="1.10.486.10">
    <property type="entry name" value="PCRA, domain 4"/>
    <property type="match status" value="1"/>
</dbReference>
<evidence type="ECO:0000256" key="1">
    <source>
        <dbReference type="ARBA" id="ARBA00022722"/>
    </source>
</evidence>
<evidence type="ECO:0000256" key="4">
    <source>
        <dbReference type="ARBA" id="ARBA00022801"/>
    </source>
</evidence>
<dbReference type="PROSITE" id="PS51217">
    <property type="entry name" value="UVRD_HELICASE_CTER"/>
    <property type="match status" value="1"/>
</dbReference>
<keyword evidence="6" id="KW-0269">Exonuclease</keyword>
<feature type="binding site" evidence="15">
    <location>
        <begin position="29"/>
        <end position="36"/>
    </location>
    <ligand>
        <name>ATP</name>
        <dbReference type="ChEBI" id="CHEBI:30616"/>
    </ligand>
</feature>
<evidence type="ECO:0000313" key="20">
    <source>
        <dbReference type="Proteomes" id="UP000290958"/>
    </source>
</evidence>
<dbReference type="PANTHER" id="PTHR11070:SF2">
    <property type="entry name" value="ATP-DEPENDENT DNA HELICASE SRS2"/>
    <property type="match status" value="1"/>
</dbReference>
<evidence type="ECO:0000256" key="13">
    <source>
        <dbReference type="ARBA" id="ARBA00034923"/>
    </source>
</evidence>
<dbReference type="Gene3D" id="3.40.50.300">
    <property type="entry name" value="P-loop containing nucleotide triphosphate hydrolases"/>
    <property type="match status" value="3"/>
</dbReference>
<dbReference type="Pfam" id="PF13361">
    <property type="entry name" value="UvrD_C"/>
    <property type="match status" value="1"/>
</dbReference>
<evidence type="ECO:0000256" key="15">
    <source>
        <dbReference type="PROSITE-ProRule" id="PRU00560"/>
    </source>
</evidence>
<evidence type="ECO:0000256" key="2">
    <source>
        <dbReference type="ARBA" id="ARBA00022741"/>
    </source>
</evidence>
<dbReference type="GO" id="GO:0005524">
    <property type="term" value="F:ATP binding"/>
    <property type="evidence" value="ECO:0007669"/>
    <property type="project" value="UniProtKB-UniRule"/>
</dbReference>
<dbReference type="PANTHER" id="PTHR11070">
    <property type="entry name" value="UVRD / RECB / PCRA DNA HELICASE FAMILY MEMBER"/>
    <property type="match status" value="1"/>
</dbReference>
<evidence type="ECO:0000256" key="5">
    <source>
        <dbReference type="ARBA" id="ARBA00022806"/>
    </source>
</evidence>
<evidence type="ECO:0000259" key="18">
    <source>
        <dbReference type="PROSITE" id="PS51217"/>
    </source>
</evidence>
<reference evidence="20" key="1">
    <citation type="submission" date="2019-01" db="EMBL/GenBank/DDBJ databases">
        <title>Cytophagaceae bacterium strain CAR-16.</title>
        <authorList>
            <person name="Chen W.-M."/>
        </authorList>
    </citation>
    <scope>NUCLEOTIDE SEQUENCE [LARGE SCALE GENOMIC DNA]</scope>
    <source>
        <strain evidence="20">CHR27</strain>
    </source>
</reference>
<dbReference type="InterPro" id="IPR038726">
    <property type="entry name" value="PDDEXK_AddAB-type"/>
</dbReference>
<evidence type="ECO:0000256" key="10">
    <source>
        <dbReference type="ARBA" id="ARBA00023235"/>
    </source>
</evidence>
<dbReference type="EC" id="5.6.2.4" evidence="12"/>
<evidence type="ECO:0000256" key="16">
    <source>
        <dbReference type="SAM" id="MobiDB-lite"/>
    </source>
</evidence>
<evidence type="ECO:0000259" key="17">
    <source>
        <dbReference type="PROSITE" id="PS51198"/>
    </source>
</evidence>
<keyword evidence="8" id="KW-0238">DNA-binding</keyword>
<keyword evidence="1" id="KW-0540">Nuclease</keyword>
<gene>
    <name evidence="19" type="primary">addA</name>
    <name evidence="19" type="ORF">EQG66_02090</name>
</gene>
<dbReference type="Pfam" id="PF00580">
    <property type="entry name" value="UvrD-helicase"/>
    <property type="match status" value="1"/>
</dbReference>
<dbReference type="RefSeq" id="WP_129402857.1">
    <property type="nucleotide sequence ID" value="NZ_SBKP01000001.1"/>
</dbReference>
<dbReference type="GO" id="GO:0003677">
    <property type="term" value="F:DNA binding"/>
    <property type="evidence" value="ECO:0007669"/>
    <property type="project" value="UniProtKB-KW"/>
</dbReference>
<evidence type="ECO:0000256" key="8">
    <source>
        <dbReference type="ARBA" id="ARBA00023125"/>
    </source>
</evidence>
<keyword evidence="2 15" id="KW-0547">Nucleotide-binding</keyword>